<protein>
    <recommendedName>
        <fullName evidence="3">Tenascin XB-like protein</fullName>
    </recommendedName>
</protein>
<keyword evidence="2" id="KW-1185">Reference proteome</keyword>
<evidence type="ECO:0000313" key="2">
    <source>
        <dbReference type="Proteomes" id="UP000023152"/>
    </source>
</evidence>
<comment type="caution">
    <text evidence="1">The sequence shown here is derived from an EMBL/GenBank/DDBJ whole genome shotgun (WGS) entry which is preliminary data.</text>
</comment>
<proteinExistence type="predicted"/>
<evidence type="ECO:0000313" key="1">
    <source>
        <dbReference type="EMBL" id="ETO02394.1"/>
    </source>
</evidence>
<dbReference type="AlphaFoldDB" id="X6LLC5"/>
<name>X6LLC5_RETFI</name>
<sequence>MLSFIQSSNLKNGVDFLLINENKKITQLKNNEWNNYNFGIFLLGENITLTLKCNRNKKEKEFGHLKIKTSHLWIKHSSSKIDCSQLGYPSNQGPGKGERGRYGRCGGGGYGTKGEENDEQGGEIYGEETLLKQIHFGSGGGDGSAWIQSSGGSGGGIIELIIEQQLINHGSIQSNGGSGSRDGDAGGGGSGGSILIELQCQSQSHSNKLEQTFGTITCIGGNQNKINEGGKGRIAIYGIELSADDILKIDPKPFNRSYK</sequence>
<reference evidence="1 2" key="1">
    <citation type="journal article" date="2013" name="Curr. Biol.">
        <title>The Genome of the Foraminiferan Reticulomyxa filosa.</title>
        <authorList>
            <person name="Glockner G."/>
            <person name="Hulsmann N."/>
            <person name="Schleicher M."/>
            <person name="Noegel A.A."/>
            <person name="Eichinger L."/>
            <person name="Gallinger C."/>
            <person name="Pawlowski J."/>
            <person name="Sierra R."/>
            <person name="Euteneuer U."/>
            <person name="Pillet L."/>
            <person name="Moustafa A."/>
            <person name="Platzer M."/>
            <person name="Groth M."/>
            <person name="Szafranski K."/>
            <person name="Schliwa M."/>
        </authorList>
    </citation>
    <scope>NUCLEOTIDE SEQUENCE [LARGE SCALE GENOMIC DNA]</scope>
</reference>
<gene>
    <name evidence="1" type="ORF">RFI_35043</name>
</gene>
<organism evidence="1 2">
    <name type="scientific">Reticulomyxa filosa</name>
    <dbReference type="NCBI Taxonomy" id="46433"/>
    <lineage>
        <taxon>Eukaryota</taxon>
        <taxon>Sar</taxon>
        <taxon>Rhizaria</taxon>
        <taxon>Retaria</taxon>
        <taxon>Foraminifera</taxon>
        <taxon>Monothalamids</taxon>
        <taxon>Reticulomyxidae</taxon>
        <taxon>Reticulomyxa</taxon>
    </lineage>
</organism>
<evidence type="ECO:0008006" key="3">
    <source>
        <dbReference type="Google" id="ProtNLM"/>
    </source>
</evidence>
<accession>X6LLC5</accession>
<dbReference type="EMBL" id="ASPP01035897">
    <property type="protein sequence ID" value="ETO02394.1"/>
    <property type="molecule type" value="Genomic_DNA"/>
</dbReference>
<dbReference type="Proteomes" id="UP000023152">
    <property type="component" value="Unassembled WGS sequence"/>
</dbReference>